<dbReference type="AlphaFoldDB" id="A0AB39RVX0"/>
<gene>
    <name evidence="1" type="ORF">AB5J50_00605</name>
</gene>
<dbReference type="Pfam" id="PF19692">
    <property type="entry name" value="DUF6193"/>
    <property type="match status" value="1"/>
</dbReference>
<accession>A0AB39RVX0</accession>
<reference evidence="1" key="1">
    <citation type="submission" date="2024-07" db="EMBL/GenBank/DDBJ databases">
        <authorList>
            <person name="Yu S.T."/>
        </authorList>
    </citation>
    <scope>NUCLEOTIDE SEQUENCE</scope>
    <source>
        <strain evidence="1">R35</strain>
    </source>
</reference>
<dbReference type="RefSeq" id="WP_369253860.1">
    <property type="nucleotide sequence ID" value="NZ_CP163440.1"/>
</dbReference>
<dbReference type="InterPro" id="IPR045682">
    <property type="entry name" value="DUF6193"/>
</dbReference>
<sequence>MRTRGEEWQVLLQRYALPQALDSRFTESLASLLPAAHQNPTFRSLYPVISMWSLTVTDADNFEDSTDTLPAIAAMDGVYTVLAWPHSEGTVLFQTTDPAEAVEFAAKRIEEQHAR</sequence>
<organism evidence="1">
    <name type="scientific">Streptomyces sp. R35</name>
    <dbReference type="NCBI Taxonomy" id="3238630"/>
    <lineage>
        <taxon>Bacteria</taxon>
        <taxon>Bacillati</taxon>
        <taxon>Actinomycetota</taxon>
        <taxon>Actinomycetes</taxon>
        <taxon>Kitasatosporales</taxon>
        <taxon>Streptomycetaceae</taxon>
        <taxon>Streptomyces</taxon>
    </lineage>
</organism>
<dbReference type="EMBL" id="CP163440">
    <property type="protein sequence ID" value="XDQ59424.1"/>
    <property type="molecule type" value="Genomic_DNA"/>
</dbReference>
<protein>
    <submittedName>
        <fullName evidence="1">DUF6193 family natural product biosynthesis protein</fullName>
    </submittedName>
</protein>
<proteinExistence type="predicted"/>
<name>A0AB39RVX0_9ACTN</name>
<evidence type="ECO:0000313" key="1">
    <source>
        <dbReference type="EMBL" id="XDQ59424.1"/>
    </source>
</evidence>